<dbReference type="SUPFAM" id="SSF111331">
    <property type="entry name" value="NAD kinase/diacylglycerol kinase-like"/>
    <property type="match status" value="1"/>
</dbReference>
<dbReference type="EMBL" id="JBCLPP010000033">
    <property type="protein sequence ID" value="MEY8246115.1"/>
    <property type="molecule type" value="Genomic_DNA"/>
</dbReference>
<keyword evidence="2" id="KW-0444">Lipid biosynthesis</keyword>
<name>A0ABV4CZX2_9BACT</name>
<dbReference type="InterPro" id="IPR017438">
    <property type="entry name" value="ATP-NAD_kinase_N"/>
</dbReference>
<dbReference type="RefSeq" id="WP_121700075.1">
    <property type="nucleotide sequence ID" value="NZ_JBCLPP010000033.1"/>
</dbReference>
<dbReference type="PANTHER" id="PTHR12358">
    <property type="entry name" value="SPHINGOSINE KINASE"/>
    <property type="match status" value="1"/>
</dbReference>
<dbReference type="InterPro" id="IPR016064">
    <property type="entry name" value="NAD/diacylglycerol_kinase_sf"/>
</dbReference>
<evidence type="ECO:0000256" key="3">
    <source>
        <dbReference type="ARBA" id="ARBA00022679"/>
    </source>
</evidence>
<evidence type="ECO:0000256" key="2">
    <source>
        <dbReference type="ARBA" id="ARBA00022516"/>
    </source>
</evidence>
<dbReference type="InterPro" id="IPR045540">
    <property type="entry name" value="YegS/DAGK_C"/>
</dbReference>
<keyword evidence="6 13" id="KW-0418">Kinase</keyword>
<evidence type="ECO:0000256" key="10">
    <source>
        <dbReference type="ARBA" id="ARBA00023209"/>
    </source>
</evidence>
<protein>
    <submittedName>
        <fullName evidence="13">Diacylglycerol kinase family protein</fullName>
    </submittedName>
</protein>
<dbReference type="PROSITE" id="PS50146">
    <property type="entry name" value="DAGK"/>
    <property type="match status" value="1"/>
</dbReference>
<keyword evidence="3" id="KW-0808">Transferase</keyword>
<dbReference type="Proteomes" id="UP001565200">
    <property type="component" value="Unassembled WGS sequence"/>
</dbReference>
<keyword evidence="5" id="KW-0547">Nucleotide-binding</keyword>
<keyword evidence="9" id="KW-0443">Lipid metabolism</keyword>
<evidence type="ECO:0000259" key="12">
    <source>
        <dbReference type="PROSITE" id="PS50146"/>
    </source>
</evidence>
<dbReference type="Gene3D" id="2.60.200.40">
    <property type="match status" value="1"/>
</dbReference>
<evidence type="ECO:0000256" key="5">
    <source>
        <dbReference type="ARBA" id="ARBA00022741"/>
    </source>
</evidence>
<sequence>MDQPRRLLLIINPVSGVGDKNDIEALVYTHLEPLGYEIMTNYTCARGDATRLAENAVKSGYYGVIAVGGDGTVNETATALCDTDTALGIIPCGSGNGLARHLGIPLDPLAAVKIIAEDHIIKSDYGAVNGRRFFCTFGVGFDAAVSSNFARQHRRGKFTYIKSAILEYIKYHPQVYTVSANGQIITEKAFLIACCNASQYGNNAYIAPTASITDGLLDITIVHAGTPLDNAIMGVDLFTGYINSNTMIHTFRAPAAVIYRQNEGPVHIDGEPLNIDDTMEIKCHANSLKIFTPTKEVVFRPIITPMENVMRDIFCSFSRLFKSR</sequence>
<keyword evidence="14" id="KW-1185">Reference proteome</keyword>
<evidence type="ECO:0000256" key="9">
    <source>
        <dbReference type="ARBA" id="ARBA00023098"/>
    </source>
</evidence>
<dbReference type="Pfam" id="PF00781">
    <property type="entry name" value="DAGK_cat"/>
    <property type="match status" value="1"/>
</dbReference>
<accession>A0ABV4CZX2</accession>
<keyword evidence="8" id="KW-0460">Magnesium</keyword>
<proteinExistence type="predicted"/>
<evidence type="ECO:0000256" key="4">
    <source>
        <dbReference type="ARBA" id="ARBA00022723"/>
    </source>
</evidence>
<reference evidence="13 14" key="1">
    <citation type="submission" date="2024-03" db="EMBL/GenBank/DDBJ databases">
        <title>Mouse gut bacterial collection (mGBC) of GemPharmatech.</title>
        <authorList>
            <person name="He Y."/>
            <person name="Dong L."/>
            <person name="Wu D."/>
            <person name="Gao X."/>
            <person name="Lin Z."/>
        </authorList>
    </citation>
    <scope>NUCLEOTIDE SEQUENCE [LARGE SCALE GENOMIC DNA]</scope>
    <source>
        <strain evidence="13 14">54-13</strain>
    </source>
</reference>
<comment type="caution">
    <text evidence="13">The sequence shown here is derived from an EMBL/GenBank/DDBJ whole genome shotgun (WGS) entry which is preliminary data.</text>
</comment>
<keyword evidence="7" id="KW-0067">ATP-binding</keyword>
<dbReference type="NCBIfam" id="TIGR00147">
    <property type="entry name" value="YegS/Rv2252/BmrU family lipid kinase"/>
    <property type="match status" value="1"/>
</dbReference>
<keyword evidence="10" id="KW-0594">Phospholipid biosynthesis</keyword>
<dbReference type="SMART" id="SM00046">
    <property type="entry name" value="DAGKc"/>
    <property type="match status" value="1"/>
</dbReference>
<evidence type="ECO:0000256" key="6">
    <source>
        <dbReference type="ARBA" id="ARBA00022777"/>
    </source>
</evidence>
<dbReference type="Pfam" id="PF19279">
    <property type="entry name" value="YegS_C"/>
    <property type="match status" value="1"/>
</dbReference>
<dbReference type="PANTHER" id="PTHR12358:SF106">
    <property type="entry name" value="LIPID KINASE YEGS"/>
    <property type="match status" value="1"/>
</dbReference>
<keyword evidence="4" id="KW-0479">Metal-binding</keyword>
<evidence type="ECO:0000313" key="13">
    <source>
        <dbReference type="EMBL" id="MEY8246115.1"/>
    </source>
</evidence>
<evidence type="ECO:0000256" key="8">
    <source>
        <dbReference type="ARBA" id="ARBA00022842"/>
    </source>
</evidence>
<keyword evidence="11" id="KW-1208">Phospholipid metabolism</keyword>
<comment type="cofactor">
    <cofactor evidence="1">
        <name>Mg(2+)</name>
        <dbReference type="ChEBI" id="CHEBI:18420"/>
    </cofactor>
</comment>
<evidence type="ECO:0000256" key="11">
    <source>
        <dbReference type="ARBA" id="ARBA00023264"/>
    </source>
</evidence>
<dbReference type="InterPro" id="IPR005218">
    <property type="entry name" value="Diacylglycerol/lipid_kinase"/>
</dbReference>
<dbReference type="Gene3D" id="3.40.50.10330">
    <property type="entry name" value="Probable inorganic polyphosphate/atp-NAD kinase, domain 1"/>
    <property type="match status" value="1"/>
</dbReference>
<evidence type="ECO:0000256" key="7">
    <source>
        <dbReference type="ARBA" id="ARBA00022840"/>
    </source>
</evidence>
<organism evidence="13 14">
    <name type="scientific">Heminiphilus faecis</name>
    <dbReference type="NCBI Taxonomy" id="2601703"/>
    <lineage>
        <taxon>Bacteria</taxon>
        <taxon>Pseudomonadati</taxon>
        <taxon>Bacteroidota</taxon>
        <taxon>Bacteroidia</taxon>
        <taxon>Bacteroidales</taxon>
        <taxon>Muribaculaceae</taxon>
        <taxon>Heminiphilus</taxon>
    </lineage>
</organism>
<feature type="domain" description="DAGKc" evidence="12">
    <location>
        <begin position="2"/>
        <end position="132"/>
    </location>
</feature>
<evidence type="ECO:0000256" key="1">
    <source>
        <dbReference type="ARBA" id="ARBA00001946"/>
    </source>
</evidence>
<gene>
    <name evidence="13" type="ORF">AAK873_10880</name>
</gene>
<dbReference type="InterPro" id="IPR001206">
    <property type="entry name" value="Diacylglycerol_kinase_cat_dom"/>
</dbReference>
<evidence type="ECO:0000313" key="14">
    <source>
        <dbReference type="Proteomes" id="UP001565200"/>
    </source>
</evidence>
<dbReference type="GO" id="GO:0016301">
    <property type="term" value="F:kinase activity"/>
    <property type="evidence" value="ECO:0007669"/>
    <property type="project" value="UniProtKB-KW"/>
</dbReference>
<dbReference type="InterPro" id="IPR050187">
    <property type="entry name" value="Lipid_Phosphate_FormReg"/>
</dbReference>